<dbReference type="SUPFAM" id="SSF52833">
    <property type="entry name" value="Thioredoxin-like"/>
    <property type="match status" value="1"/>
</dbReference>
<name>A0A382ZUA2_9ZZZZ</name>
<accession>A0A382ZUA2</accession>
<organism evidence="2">
    <name type="scientific">marine metagenome</name>
    <dbReference type="NCBI Taxonomy" id="408172"/>
    <lineage>
        <taxon>unclassified sequences</taxon>
        <taxon>metagenomes</taxon>
        <taxon>ecological metagenomes</taxon>
    </lineage>
</organism>
<evidence type="ECO:0000313" key="2">
    <source>
        <dbReference type="EMBL" id="SVD98993.1"/>
    </source>
</evidence>
<dbReference type="Pfam" id="PF01323">
    <property type="entry name" value="DSBA"/>
    <property type="match status" value="1"/>
</dbReference>
<protein>
    <recommendedName>
        <fullName evidence="1">DSBA-like thioredoxin domain-containing protein</fullName>
    </recommendedName>
</protein>
<dbReference type="GO" id="GO:0004602">
    <property type="term" value="F:glutathione peroxidase activity"/>
    <property type="evidence" value="ECO:0007669"/>
    <property type="project" value="TreeGrafter"/>
</dbReference>
<feature type="non-terminal residue" evidence="2">
    <location>
        <position position="78"/>
    </location>
</feature>
<evidence type="ECO:0000259" key="1">
    <source>
        <dbReference type="Pfam" id="PF01323"/>
    </source>
</evidence>
<dbReference type="EMBL" id="UINC01186668">
    <property type="protein sequence ID" value="SVD98993.1"/>
    <property type="molecule type" value="Genomic_DNA"/>
</dbReference>
<feature type="domain" description="DSBA-like thioredoxin" evidence="1">
    <location>
        <begin position="5"/>
        <end position="78"/>
    </location>
</feature>
<dbReference type="PANTHER" id="PTHR42943">
    <property type="entry name" value="GLUTATHIONE S-TRANSFERASE KAPPA"/>
    <property type="match status" value="1"/>
</dbReference>
<sequence length="78" mass="8731">MSKSVEFFFDFGSPTVYLAATQLPKIAERHGATVLWRPFLLGGVFKATGNVSPATVPAKSRYMGDDLERFARRYDVPF</sequence>
<reference evidence="2" key="1">
    <citation type="submission" date="2018-05" db="EMBL/GenBank/DDBJ databases">
        <authorList>
            <person name="Lanie J.A."/>
            <person name="Ng W.-L."/>
            <person name="Kazmierczak K.M."/>
            <person name="Andrzejewski T.M."/>
            <person name="Davidsen T.M."/>
            <person name="Wayne K.J."/>
            <person name="Tettelin H."/>
            <person name="Glass J.I."/>
            <person name="Rusch D."/>
            <person name="Podicherti R."/>
            <person name="Tsui H.-C.T."/>
            <person name="Winkler M.E."/>
        </authorList>
    </citation>
    <scope>NUCLEOTIDE SEQUENCE</scope>
</reference>
<dbReference type="InterPro" id="IPR051924">
    <property type="entry name" value="GST_Kappa/NadH"/>
</dbReference>
<dbReference type="Gene3D" id="3.40.30.10">
    <property type="entry name" value="Glutaredoxin"/>
    <property type="match status" value="1"/>
</dbReference>
<dbReference type="InterPro" id="IPR001853">
    <property type="entry name" value="DSBA-like_thioredoxin_dom"/>
</dbReference>
<dbReference type="GO" id="GO:0006749">
    <property type="term" value="P:glutathione metabolic process"/>
    <property type="evidence" value="ECO:0007669"/>
    <property type="project" value="TreeGrafter"/>
</dbReference>
<proteinExistence type="predicted"/>
<gene>
    <name evidence="2" type="ORF">METZ01_LOCUS451847</name>
</gene>
<dbReference type="AlphaFoldDB" id="A0A382ZUA2"/>
<dbReference type="PANTHER" id="PTHR42943:SF2">
    <property type="entry name" value="GLUTATHIONE S-TRANSFERASE KAPPA 1"/>
    <property type="match status" value="1"/>
</dbReference>
<dbReference type="InterPro" id="IPR036249">
    <property type="entry name" value="Thioredoxin-like_sf"/>
</dbReference>
<dbReference type="GO" id="GO:0004364">
    <property type="term" value="F:glutathione transferase activity"/>
    <property type="evidence" value="ECO:0007669"/>
    <property type="project" value="TreeGrafter"/>
</dbReference>